<evidence type="ECO:0000256" key="8">
    <source>
        <dbReference type="SAM" id="Phobius"/>
    </source>
</evidence>
<keyword evidence="5 8" id="KW-0812">Transmembrane</keyword>
<keyword evidence="3" id="KW-0328">Glycosyltransferase</keyword>
<proteinExistence type="predicted"/>
<evidence type="ECO:0000313" key="10">
    <source>
        <dbReference type="EMBL" id="SVA94553.1"/>
    </source>
</evidence>
<feature type="non-terminal residue" evidence="10">
    <location>
        <position position="1"/>
    </location>
</feature>
<dbReference type="InterPro" id="IPR050297">
    <property type="entry name" value="LipidA_mod_glycosyltrf_83"/>
</dbReference>
<evidence type="ECO:0000256" key="3">
    <source>
        <dbReference type="ARBA" id="ARBA00022676"/>
    </source>
</evidence>
<feature type="transmembrane region" description="Helical" evidence="8">
    <location>
        <begin position="275"/>
        <end position="291"/>
    </location>
</feature>
<keyword evidence="7 8" id="KW-0472">Membrane</keyword>
<keyword evidence="2" id="KW-1003">Cell membrane</keyword>
<feature type="domain" description="Glycosyltransferase RgtA/B/C/D-like" evidence="9">
    <location>
        <begin position="61"/>
        <end position="167"/>
    </location>
</feature>
<feature type="transmembrane region" description="Helical" evidence="8">
    <location>
        <begin position="113"/>
        <end position="132"/>
    </location>
</feature>
<keyword evidence="6 8" id="KW-1133">Transmembrane helix</keyword>
<feature type="transmembrane region" description="Helical" evidence="8">
    <location>
        <begin position="241"/>
        <end position="263"/>
    </location>
</feature>
<evidence type="ECO:0000256" key="7">
    <source>
        <dbReference type="ARBA" id="ARBA00023136"/>
    </source>
</evidence>
<accession>A0A382A0R8</accession>
<protein>
    <recommendedName>
        <fullName evidence="9">Glycosyltransferase RgtA/B/C/D-like domain-containing protein</fullName>
    </recommendedName>
</protein>
<evidence type="ECO:0000259" key="9">
    <source>
        <dbReference type="Pfam" id="PF13231"/>
    </source>
</evidence>
<sequence>HIDRKLHTLQTIEFYAHKGVDFLKPYSYWVPGWQEYHLQELPIYQALSAWGSAFTKTVLSASRSVNLCFALLTLLVVFQIAATQFCRKTATYAALFFAFAPLNLMYQSATLPDISSVFFMSLAYWLLAKYLKGTQSKILFFIFLLAGGYSVLVKPIHFLPVGVLLVTHFLQQWRYPRVKNFSNYVVRHRAIIGSFALITLTMLFWFSGVLPRVNPTGPHWVGSNLYNPSHLYNVAFYARLLYRWFLLVLNPITLSFFLLGILLLFRDHRGDERMALIYSIIGYYLFFGYIISAHEYYVLAMVPFGSVIAGRGAVWIEEKVCSDFKIRSRHVLSAAIILSTAICSVFIFSVNFIAALDLEQRSIAIEKEMHGVLEQEKYAYVYVNRLNFPIHHHVVYDRTTKLMYFTGLLSKEQVRLRSQPLRPEELLDRLGTHGDVVMVASGLAPEVDVEKIQMKYQGHMRYLIFYRFTNEANAQIKNKIKSYKLIYESVDWLVFDLASG</sequence>
<evidence type="ECO:0000256" key="2">
    <source>
        <dbReference type="ARBA" id="ARBA00022475"/>
    </source>
</evidence>
<dbReference type="Pfam" id="PF13231">
    <property type="entry name" value="PMT_2"/>
    <property type="match status" value="1"/>
</dbReference>
<feature type="transmembrane region" description="Helical" evidence="8">
    <location>
        <begin position="64"/>
        <end position="83"/>
    </location>
</feature>
<feature type="transmembrane region" description="Helical" evidence="8">
    <location>
        <begin position="297"/>
        <end position="314"/>
    </location>
</feature>
<dbReference type="InterPro" id="IPR038731">
    <property type="entry name" value="RgtA/B/C-like"/>
</dbReference>
<name>A0A382A0R8_9ZZZZ</name>
<dbReference type="GO" id="GO:0008610">
    <property type="term" value="P:lipid biosynthetic process"/>
    <property type="evidence" value="ECO:0007669"/>
    <property type="project" value="UniProtKB-ARBA"/>
</dbReference>
<feature type="transmembrane region" description="Helical" evidence="8">
    <location>
        <begin position="138"/>
        <end position="170"/>
    </location>
</feature>
<feature type="transmembrane region" description="Helical" evidence="8">
    <location>
        <begin position="335"/>
        <end position="356"/>
    </location>
</feature>
<dbReference type="EMBL" id="UINC01023259">
    <property type="protein sequence ID" value="SVA94553.1"/>
    <property type="molecule type" value="Genomic_DNA"/>
</dbReference>
<dbReference type="AlphaFoldDB" id="A0A382A0R8"/>
<evidence type="ECO:0000256" key="4">
    <source>
        <dbReference type="ARBA" id="ARBA00022679"/>
    </source>
</evidence>
<organism evidence="10">
    <name type="scientific">marine metagenome</name>
    <dbReference type="NCBI Taxonomy" id="408172"/>
    <lineage>
        <taxon>unclassified sequences</taxon>
        <taxon>metagenomes</taxon>
        <taxon>ecological metagenomes</taxon>
    </lineage>
</organism>
<feature type="transmembrane region" description="Helical" evidence="8">
    <location>
        <begin position="190"/>
        <end position="210"/>
    </location>
</feature>
<dbReference type="PANTHER" id="PTHR33908:SF11">
    <property type="entry name" value="MEMBRANE PROTEIN"/>
    <property type="match status" value="1"/>
</dbReference>
<evidence type="ECO:0000256" key="6">
    <source>
        <dbReference type="ARBA" id="ARBA00022989"/>
    </source>
</evidence>
<evidence type="ECO:0000256" key="1">
    <source>
        <dbReference type="ARBA" id="ARBA00004651"/>
    </source>
</evidence>
<reference evidence="10" key="1">
    <citation type="submission" date="2018-05" db="EMBL/GenBank/DDBJ databases">
        <authorList>
            <person name="Lanie J.A."/>
            <person name="Ng W.-L."/>
            <person name="Kazmierczak K.M."/>
            <person name="Andrzejewski T.M."/>
            <person name="Davidsen T.M."/>
            <person name="Wayne K.J."/>
            <person name="Tettelin H."/>
            <person name="Glass J.I."/>
            <person name="Rusch D."/>
            <person name="Podicherti R."/>
            <person name="Tsui H.-C.T."/>
            <person name="Winkler M.E."/>
        </authorList>
    </citation>
    <scope>NUCLEOTIDE SEQUENCE</scope>
</reference>
<comment type="subcellular location">
    <subcellularLocation>
        <location evidence="1">Cell membrane</location>
        <topology evidence="1">Multi-pass membrane protein</topology>
    </subcellularLocation>
</comment>
<dbReference type="PANTHER" id="PTHR33908">
    <property type="entry name" value="MANNOSYLTRANSFERASE YKCB-RELATED"/>
    <property type="match status" value="1"/>
</dbReference>
<keyword evidence="4" id="KW-0808">Transferase</keyword>
<dbReference type="GO" id="GO:0016763">
    <property type="term" value="F:pentosyltransferase activity"/>
    <property type="evidence" value="ECO:0007669"/>
    <property type="project" value="TreeGrafter"/>
</dbReference>
<evidence type="ECO:0000256" key="5">
    <source>
        <dbReference type="ARBA" id="ARBA00022692"/>
    </source>
</evidence>
<gene>
    <name evidence="10" type="ORF">METZ01_LOCUS147407</name>
</gene>
<dbReference type="GO" id="GO:0005886">
    <property type="term" value="C:plasma membrane"/>
    <property type="evidence" value="ECO:0007669"/>
    <property type="project" value="UniProtKB-SubCell"/>
</dbReference>